<keyword evidence="4" id="KW-1185">Reference proteome</keyword>
<comment type="caution">
    <text evidence="3">The sequence shown here is derived from an EMBL/GenBank/DDBJ whole genome shotgun (WGS) entry which is preliminary data.</text>
</comment>
<feature type="transmembrane region" description="Helical" evidence="1">
    <location>
        <begin position="190"/>
        <end position="208"/>
    </location>
</feature>
<dbReference type="GO" id="GO:0004175">
    <property type="term" value="F:endopeptidase activity"/>
    <property type="evidence" value="ECO:0007669"/>
    <property type="project" value="UniProtKB-ARBA"/>
</dbReference>
<feature type="transmembrane region" description="Helical" evidence="1">
    <location>
        <begin position="71"/>
        <end position="94"/>
    </location>
</feature>
<feature type="domain" description="CAAX prenyl protease 2/Lysostaphin resistance protein A-like" evidence="2">
    <location>
        <begin position="103"/>
        <end position="195"/>
    </location>
</feature>
<dbReference type="Pfam" id="PF02517">
    <property type="entry name" value="Rce1-like"/>
    <property type="match status" value="1"/>
</dbReference>
<evidence type="ECO:0000313" key="4">
    <source>
        <dbReference type="Proteomes" id="UP000596827"/>
    </source>
</evidence>
<gene>
    <name evidence="3" type="ORF">H8R02_01765</name>
</gene>
<dbReference type="Proteomes" id="UP000596827">
    <property type="component" value="Unassembled WGS sequence"/>
</dbReference>
<proteinExistence type="predicted"/>
<dbReference type="GO" id="GO:0008237">
    <property type="term" value="F:metallopeptidase activity"/>
    <property type="evidence" value="ECO:0007669"/>
    <property type="project" value="UniProtKB-KW"/>
</dbReference>
<evidence type="ECO:0000256" key="1">
    <source>
        <dbReference type="SAM" id="Phobius"/>
    </source>
</evidence>
<dbReference type="PANTHER" id="PTHR39430">
    <property type="entry name" value="MEMBRANE-ASSOCIATED PROTEASE-RELATED"/>
    <property type="match status" value="1"/>
</dbReference>
<accession>A0A923S0E0</accession>
<name>A0A923S0E0_9BURK</name>
<sequence length="262" mass="27780">MLIGFVCVVLFRDALGWLRMPSHSAPRLAADVLVRVAAAFGAYFFIVQVIEKRHAEELAWRKALPHTAAGVAAGVVLIGSVIGALWLGGAYVVTGTGSDVQWLRPLLVYGVGTAIIEEVIFRGVLFRLIDEAWGVWPALGISALFFGGVHIGNQNATLWTSFAIAVEAGVLLGVVYHVTRSLWACIGLHMVWNFLAGTVFGSPVSGMAPEASWLVAQFPGPVWLTGGAFGIEGSVLTVLLSLLLSGALLAAGAKYRLKGNTR</sequence>
<dbReference type="InterPro" id="IPR003675">
    <property type="entry name" value="Rce1/LyrA-like_dom"/>
</dbReference>
<dbReference type="EMBL" id="JACORU010000001">
    <property type="protein sequence ID" value="MBC5763160.1"/>
    <property type="molecule type" value="Genomic_DNA"/>
</dbReference>
<dbReference type="PANTHER" id="PTHR39430:SF1">
    <property type="entry name" value="PROTEASE"/>
    <property type="match status" value="1"/>
</dbReference>
<reference evidence="3" key="1">
    <citation type="submission" date="2020-08" db="EMBL/GenBank/DDBJ databases">
        <title>Ramlibacter sp. GTP1 16S ribosomal RNA gene genome sequencing and assembly.</title>
        <authorList>
            <person name="Kang M."/>
        </authorList>
    </citation>
    <scope>NUCLEOTIDE SEQUENCE</scope>
    <source>
        <strain evidence="3">GTP1</strain>
    </source>
</reference>
<keyword evidence="1" id="KW-0812">Transmembrane</keyword>
<keyword evidence="3" id="KW-0482">Metalloprotease</keyword>
<keyword evidence="3" id="KW-0645">Protease</keyword>
<feature type="transmembrane region" description="Helical" evidence="1">
    <location>
        <begin position="158"/>
        <end position="178"/>
    </location>
</feature>
<feature type="transmembrane region" description="Helical" evidence="1">
    <location>
        <begin position="132"/>
        <end position="152"/>
    </location>
</feature>
<evidence type="ECO:0000259" key="2">
    <source>
        <dbReference type="Pfam" id="PF02517"/>
    </source>
</evidence>
<evidence type="ECO:0000313" key="3">
    <source>
        <dbReference type="EMBL" id="MBC5763160.1"/>
    </source>
</evidence>
<protein>
    <submittedName>
        <fullName evidence="3">CPBP family intramembrane metalloprotease</fullName>
    </submittedName>
</protein>
<organism evidence="3 4">
    <name type="scientific">Ramlibacter albus</name>
    <dbReference type="NCBI Taxonomy" id="2079448"/>
    <lineage>
        <taxon>Bacteria</taxon>
        <taxon>Pseudomonadati</taxon>
        <taxon>Pseudomonadota</taxon>
        <taxon>Betaproteobacteria</taxon>
        <taxon>Burkholderiales</taxon>
        <taxon>Comamonadaceae</taxon>
        <taxon>Ramlibacter</taxon>
    </lineage>
</organism>
<dbReference type="GO" id="GO:0080120">
    <property type="term" value="P:CAAX-box protein maturation"/>
    <property type="evidence" value="ECO:0007669"/>
    <property type="project" value="UniProtKB-ARBA"/>
</dbReference>
<keyword evidence="3" id="KW-0378">Hydrolase</keyword>
<keyword evidence="1" id="KW-0472">Membrane</keyword>
<feature type="transmembrane region" description="Helical" evidence="1">
    <location>
        <begin position="106"/>
        <end position="125"/>
    </location>
</feature>
<dbReference type="AlphaFoldDB" id="A0A923S0E0"/>
<feature type="transmembrane region" description="Helical" evidence="1">
    <location>
        <begin position="228"/>
        <end position="253"/>
    </location>
</feature>
<keyword evidence="1" id="KW-1133">Transmembrane helix</keyword>
<feature type="transmembrane region" description="Helical" evidence="1">
    <location>
        <begin position="32"/>
        <end position="50"/>
    </location>
</feature>